<feature type="transmembrane region" description="Helical" evidence="1">
    <location>
        <begin position="117"/>
        <end position="134"/>
    </location>
</feature>
<feature type="transmembrane region" description="Helical" evidence="1">
    <location>
        <begin position="32"/>
        <end position="52"/>
    </location>
</feature>
<keyword evidence="1" id="KW-0812">Transmembrane</keyword>
<keyword evidence="2" id="KW-0732">Signal</keyword>
<feature type="transmembrane region" description="Helical" evidence="1">
    <location>
        <begin position="64"/>
        <end position="87"/>
    </location>
</feature>
<feature type="transmembrane region" description="Helical" evidence="1">
    <location>
        <begin position="322"/>
        <end position="344"/>
    </location>
</feature>
<proteinExistence type="predicted"/>
<comment type="caution">
    <text evidence="3">The sequence shown here is derived from an EMBL/GenBank/DDBJ whole genome shotgun (WGS) entry which is preliminary data.</text>
</comment>
<keyword evidence="1" id="KW-1133">Transmembrane helix</keyword>
<feature type="transmembrane region" description="Helical" evidence="1">
    <location>
        <begin position="241"/>
        <end position="262"/>
    </location>
</feature>
<evidence type="ECO:0000256" key="1">
    <source>
        <dbReference type="SAM" id="Phobius"/>
    </source>
</evidence>
<feature type="transmembrane region" description="Helical" evidence="1">
    <location>
        <begin position="146"/>
        <end position="164"/>
    </location>
</feature>
<feature type="chain" id="PRO_5009522185" evidence="2">
    <location>
        <begin position="23"/>
        <end position="910"/>
    </location>
</feature>
<accession>A0A1F5WGM9</accession>
<dbReference type="EMBL" id="MFHQ01000001">
    <property type="protein sequence ID" value="OGF74879.1"/>
    <property type="molecule type" value="Genomic_DNA"/>
</dbReference>
<feature type="signal peptide" evidence="2">
    <location>
        <begin position="1"/>
        <end position="22"/>
    </location>
</feature>
<evidence type="ECO:0000313" key="4">
    <source>
        <dbReference type="Proteomes" id="UP000178406"/>
    </source>
</evidence>
<dbReference type="InterPro" id="IPR045782">
    <property type="entry name" value="TrbL_3"/>
</dbReference>
<dbReference type="AlphaFoldDB" id="A0A1F5WGM9"/>
<evidence type="ECO:0000256" key="2">
    <source>
        <dbReference type="SAM" id="SignalP"/>
    </source>
</evidence>
<keyword evidence="1" id="KW-0472">Membrane</keyword>
<dbReference type="Pfam" id="PF19590">
    <property type="entry name" value="TrbL_3"/>
    <property type="match status" value="1"/>
</dbReference>
<name>A0A1F5WGM9_9BACT</name>
<feature type="transmembrane region" description="Helical" evidence="1">
    <location>
        <begin position="282"/>
        <end position="301"/>
    </location>
</feature>
<sequence>MQKKFLKLLPALLFLFAIPAKAKAIVVLGLAIPTAIAWASGVAATLAAAYFGSGYIVGNAANSIIRFIGWFILQLTSWLLQVAQYLWDFSLKLNTDFTSLLPVVRIGWTVTRDATDIFFIVILLIISIGTILRIQGYAAKQLLVRLVLMAILINFSLAIGSVVIDFSNVLGIQFLTAIHPEGKVGDVLMKQFSLAKVFDIPVEKGEQVFNDTGRYLIATIGSAILMITLVFVFFVSGILMFVRLAMLTMLLAVAPIAFLSYILPETQTHWRKWWDTLIQYSFFFPAFMFFLYISVIMITSINQSVLTGIQNAGIDPKNIYYLDNYALIASYLMGVVFLLASLIMGRQMGIAGSGAVIGLAKAGRKYVTGAIGSGALYPVRGVTRRIAETDAVQRLKDRLQESRYIPKGLGAAASRGIDAMLQRGATLGQMRPKSAEQTADFLARQDNESIARSWGSLSYMQKLALLRKLPKDRRDKLMDLLPEDQKALALRISRGFEGEGRAGELEAAEWQRRKAIDAEDGMRYFAQMSRAGKERALRTMDQKEQSDYVEKLRAANLTDAADQSEEIIRTEFTQQQRAAYDVAGFQRLSTEEQLNRIGGLSNQAVSAFLHGKSPEERKAFIDALTRRADAVRATNPAEARSFDEQAARMENVMVDYFSPEDLRKHRVTLFNAEKDPAQIAMKWAGLTVQEQEEVMRARDPKQRASLLDKLEKHGGKLVADKAMGTMRDALTRAELAKTNAVLNIRKTGADRQTMFDALEDTDIDEVFNELKTPEEQWDYINSLSAVPDPITGKSQQDRARERMKQTLPPDAKDDFAAYEVANKMPNKTAAEQEARAKAFVDLTEKQRVKVMRNLRGKPRADLVNEVTVYAGATGTDGLDAMVDVESRLTQRERNQISREVCGKLDDAYGT</sequence>
<feature type="transmembrane region" description="Helical" evidence="1">
    <location>
        <begin position="215"/>
        <end position="234"/>
    </location>
</feature>
<evidence type="ECO:0000313" key="3">
    <source>
        <dbReference type="EMBL" id="OGF74879.1"/>
    </source>
</evidence>
<organism evidence="3 4">
    <name type="scientific">Candidatus Giovannonibacteria bacterium RIFCSPHIGHO2_02_FULL_46_20</name>
    <dbReference type="NCBI Taxonomy" id="1798338"/>
    <lineage>
        <taxon>Bacteria</taxon>
        <taxon>Candidatus Giovannoniibacteriota</taxon>
    </lineage>
</organism>
<protein>
    <submittedName>
        <fullName evidence="3">Uncharacterized protein</fullName>
    </submittedName>
</protein>
<reference evidence="3 4" key="1">
    <citation type="journal article" date="2016" name="Nat. Commun.">
        <title>Thousands of microbial genomes shed light on interconnected biogeochemical processes in an aquifer system.</title>
        <authorList>
            <person name="Anantharaman K."/>
            <person name="Brown C.T."/>
            <person name="Hug L.A."/>
            <person name="Sharon I."/>
            <person name="Castelle C.J."/>
            <person name="Probst A.J."/>
            <person name="Thomas B.C."/>
            <person name="Singh A."/>
            <person name="Wilkins M.J."/>
            <person name="Karaoz U."/>
            <person name="Brodie E.L."/>
            <person name="Williams K.H."/>
            <person name="Hubbard S.S."/>
            <person name="Banfield J.F."/>
        </authorList>
    </citation>
    <scope>NUCLEOTIDE SEQUENCE [LARGE SCALE GENOMIC DNA]</scope>
</reference>
<dbReference type="STRING" id="1798338.A3J56_01400"/>
<dbReference type="Proteomes" id="UP000178406">
    <property type="component" value="Unassembled WGS sequence"/>
</dbReference>
<gene>
    <name evidence="3" type="ORF">A3J56_01400</name>
</gene>